<gene>
    <name evidence="2" type="ORF">JW613_07125</name>
</gene>
<feature type="compositionally biased region" description="Basic and acidic residues" evidence="1">
    <location>
        <begin position="156"/>
        <end position="176"/>
    </location>
</feature>
<evidence type="ECO:0000313" key="3">
    <source>
        <dbReference type="Proteomes" id="UP000721954"/>
    </source>
</evidence>
<reference evidence="2 3" key="1">
    <citation type="submission" date="2021-02" db="EMBL/GenBank/DDBJ databases">
        <title>Streptomyces spirodelae sp. nov., isolated from duckweed.</title>
        <authorList>
            <person name="Saimee Y."/>
            <person name="Duangmal K."/>
        </authorList>
    </citation>
    <scope>NUCLEOTIDE SEQUENCE [LARGE SCALE GENOMIC DNA]</scope>
    <source>
        <strain evidence="2 3">DSM 42105</strain>
    </source>
</reference>
<name>A0ABS3XRN7_9ACTN</name>
<dbReference type="RefSeq" id="WP_209209842.1">
    <property type="nucleotide sequence ID" value="NZ_JAFFZM010000003.1"/>
</dbReference>
<dbReference type="EMBL" id="JAFFZM010000003">
    <property type="protein sequence ID" value="MBO8198075.1"/>
    <property type="molecule type" value="Genomic_DNA"/>
</dbReference>
<accession>A0ABS3XRN7</accession>
<evidence type="ECO:0000313" key="2">
    <source>
        <dbReference type="EMBL" id="MBO8198075.1"/>
    </source>
</evidence>
<protein>
    <submittedName>
        <fullName evidence="2">Uncharacterized protein</fullName>
    </submittedName>
</protein>
<evidence type="ECO:0000256" key="1">
    <source>
        <dbReference type="SAM" id="MobiDB-lite"/>
    </source>
</evidence>
<sequence>MSNQHTEHTPDLHTERVEAFYTSVKRLGHWTRSRTVEVRTRRSAVHLDLRSAQLPDGEIELRLLSERSMLKLLLPQDAVLDESELRLVGRCKIKDRERHVPHHGRVVRLTGTLQRSEIRVARGGVATLSAMFSREFIDDCRTAHRDGTWPVLPDPGELHPRPEAERHHEAATSRSR</sequence>
<feature type="region of interest" description="Disordered" evidence="1">
    <location>
        <begin position="149"/>
        <end position="176"/>
    </location>
</feature>
<organism evidence="2 3">
    <name type="scientific">Streptomyces smyrnaeus</name>
    <dbReference type="NCBI Taxonomy" id="1387713"/>
    <lineage>
        <taxon>Bacteria</taxon>
        <taxon>Bacillati</taxon>
        <taxon>Actinomycetota</taxon>
        <taxon>Actinomycetes</taxon>
        <taxon>Kitasatosporales</taxon>
        <taxon>Streptomycetaceae</taxon>
        <taxon>Streptomyces</taxon>
    </lineage>
</organism>
<proteinExistence type="predicted"/>
<dbReference type="Proteomes" id="UP000721954">
    <property type="component" value="Unassembled WGS sequence"/>
</dbReference>
<keyword evidence="3" id="KW-1185">Reference proteome</keyword>
<comment type="caution">
    <text evidence="2">The sequence shown here is derived from an EMBL/GenBank/DDBJ whole genome shotgun (WGS) entry which is preliminary data.</text>
</comment>
<dbReference type="GeneID" id="96258374"/>